<comment type="caution">
    <text evidence="3">The sequence shown here is derived from an EMBL/GenBank/DDBJ whole genome shotgun (WGS) entry which is preliminary data.</text>
</comment>
<evidence type="ECO:0000256" key="1">
    <source>
        <dbReference type="SAM" id="MobiDB-lite"/>
    </source>
</evidence>
<protein>
    <submittedName>
        <fullName evidence="3">Myb/SANT-like domain containing protein</fullName>
    </submittedName>
</protein>
<dbReference type="PANTHER" id="PTHR46250:SF15">
    <property type="entry name" value="OS01G0523800 PROTEIN"/>
    <property type="match status" value="1"/>
</dbReference>
<keyword evidence="4" id="KW-1185">Reference proteome</keyword>
<feature type="domain" description="Myb/SANT-like" evidence="2">
    <location>
        <begin position="2"/>
        <end position="42"/>
    </location>
</feature>
<reference evidence="4" key="1">
    <citation type="submission" date="2016-06" db="EMBL/GenBank/DDBJ databases">
        <title>Parallel loss of symbiosis genes in relatives of nitrogen-fixing non-legume Parasponia.</title>
        <authorList>
            <person name="Van Velzen R."/>
            <person name="Holmer R."/>
            <person name="Bu F."/>
            <person name="Rutten L."/>
            <person name="Van Zeijl A."/>
            <person name="Liu W."/>
            <person name="Santuari L."/>
            <person name="Cao Q."/>
            <person name="Sharma T."/>
            <person name="Shen D."/>
            <person name="Roswanjaya Y."/>
            <person name="Wardhani T."/>
            <person name="Kalhor M.S."/>
            <person name="Jansen J."/>
            <person name="Van den Hoogen J."/>
            <person name="Gungor B."/>
            <person name="Hartog M."/>
            <person name="Hontelez J."/>
            <person name="Verver J."/>
            <person name="Yang W.-C."/>
            <person name="Schijlen E."/>
            <person name="Repin R."/>
            <person name="Schilthuizen M."/>
            <person name="Schranz E."/>
            <person name="Heidstra R."/>
            <person name="Miyata K."/>
            <person name="Fedorova E."/>
            <person name="Kohlen W."/>
            <person name="Bisseling T."/>
            <person name="Smit S."/>
            <person name="Geurts R."/>
        </authorList>
    </citation>
    <scope>NUCLEOTIDE SEQUENCE [LARGE SCALE GENOMIC DNA]</scope>
    <source>
        <strain evidence="4">cv. RG33-2</strain>
    </source>
</reference>
<name>A0A2P5E5N1_TREOI</name>
<dbReference type="OrthoDB" id="618098at2759"/>
<proteinExistence type="predicted"/>
<sequence>MRTLKTHFQVVHEILTGPNCSGFGWDPNKKMVTAEKLVWDTYLQSHKDASSFKNKTFPLYDDLCTIFEKDRTTGKNTEIPADVVEENEKEEDINLNEDNFTFADFMRDACTENGESMSFSQAPIRPRGPPTQSDRSSKKKRKSSSFGDVAEAIKDASQFTGEKIEMSSIRLSRAIGEEMNDKHIRLNEEIMRTTMLSMVERHKAARIILGDSALVSFFFSLPDEEKDAWVRALLIGSI</sequence>
<dbReference type="AlphaFoldDB" id="A0A2P5E5N1"/>
<evidence type="ECO:0000313" key="3">
    <source>
        <dbReference type="EMBL" id="PON80848.1"/>
    </source>
</evidence>
<organism evidence="3 4">
    <name type="scientific">Trema orientale</name>
    <name type="common">Charcoal tree</name>
    <name type="synonym">Celtis orientalis</name>
    <dbReference type="NCBI Taxonomy" id="63057"/>
    <lineage>
        <taxon>Eukaryota</taxon>
        <taxon>Viridiplantae</taxon>
        <taxon>Streptophyta</taxon>
        <taxon>Embryophyta</taxon>
        <taxon>Tracheophyta</taxon>
        <taxon>Spermatophyta</taxon>
        <taxon>Magnoliopsida</taxon>
        <taxon>eudicotyledons</taxon>
        <taxon>Gunneridae</taxon>
        <taxon>Pentapetalae</taxon>
        <taxon>rosids</taxon>
        <taxon>fabids</taxon>
        <taxon>Rosales</taxon>
        <taxon>Cannabaceae</taxon>
        <taxon>Trema</taxon>
    </lineage>
</organism>
<gene>
    <name evidence="3" type="ORF">TorRG33x02_233440</name>
</gene>
<dbReference type="EMBL" id="JXTC01000230">
    <property type="protein sequence ID" value="PON80848.1"/>
    <property type="molecule type" value="Genomic_DNA"/>
</dbReference>
<evidence type="ECO:0000313" key="4">
    <source>
        <dbReference type="Proteomes" id="UP000237000"/>
    </source>
</evidence>
<dbReference type="PANTHER" id="PTHR46250">
    <property type="entry name" value="MYB/SANT-LIKE DNA-BINDING DOMAIN PROTEIN-RELATED"/>
    <property type="match status" value="1"/>
</dbReference>
<accession>A0A2P5E5N1</accession>
<dbReference type="Pfam" id="PF12776">
    <property type="entry name" value="Myb_DNA-bind_3"/>
    <property type="match status" value="1"/>
</dbReference>
<evidence type="ECO:0000259" key="2">
    <source>
        <dbReference type="Pfam" id="PF12776"/>
    </source>
</evidence>
<dbReference type="STRING" id="63057.A0A2P5E5N1"/>
<feature type="region of interest" description="Disordered" evidence="1">
    <location>
        <begin position="115"/>
        <end position="148"/>
    </location>
</feature>
<dbReference type="Proteomes" id="UP000237000">
    <property type="component" value="Unassembled WGS sequence"/>
</dbReference>
<dbReference type="InParanoid" id="A0A2P5E5N1"/>
<dbReference type="InterPro" id="IPR024752">
    <property type="entry name" value="Myb/SANT-like_dom"/>
</dbReference>